<dbReference type="AlphaFoldDB" id="A0A852SH72"/>
<keyword evidence="1" id="KW-0472">Membrane</keyword>
<sequence length="177" mass="18738">MPPLTNSYGEDVKRRSLLAAPVACALMVALTSCGPAVIGTLGIARQDDGSLTVMIRICEESVDSIALRAINSYPVPEHDKPDDGRWASVRDELAPLPTTVIDSVDIPLPFEESSVRSDILYELMAYGQNGTAHSAYFSAADLAAVEPGFVLTPAVRASSDAVLTPPEFESRAGEACS</sequence>
<keyword evidence="1" id="KW-0812">Transmembrane</keyword>
<proteinExistence type="predicted"/>
<evidence type="ECO:0000313" key="3">
    <source>
        <dbReference type="Proteomes" id="UP000581087"/>
    </source>
</evidence>
<organism evidence="2 3">
    <name type="scientific">Agromyces atrinae</name>
    <dbReference type="NCBI Taxonomy" id="592376"/>
    <lineage>
        <taxon>Bacteria</taxon>
        <taxon>Bacillati</taxon>
        <taxon>Actinomycetota</taxon>
        <taxon>Actinomycetes</taxon>
        <taxon>Micrococcales</taxon>
        <taxon>Microbacteriaceae</taxon>
        <taxon>Agromyces</taxon>
    </lineage>
</organism>
<name>A0A852SH72_9MICO</name>
<dbReference type="EMBL" id="JACCBI010000001">
    <property type="protein sequence ID" value="NYD66119.1"/>
    <property type="molecule type" value="Genomic_DNA"/>
</dbReference>
<accession>A0A852SH72</accession>
<protein>
    <submittedName>
        <fullName evidence="2">Uncharacterized protein</fullName>
    </submittedName>
</protein>
<gene>
    <name evidence="2" type="ORF">BJ972_000638</name>
</gene>
<reference evidence="2 3" key="1">
    <citation type="submission" date="2020-07" db="EMBL/GenBank/DDBJ databases">
        <title>Sequencing the genomes of 1000 actinobacteria strains.</title>
        <authorList>
            <person name="Klenk H.-P."/>
        </authorList>
    </citation>
    <scope>NUCLEOTIDE SEQUENCE [LARGE SCALE GENOMIC DNA]</scope>
    <source>
        <strain evidence="2 3">DSM 23870</strain>
    </source>
</reference>
<keyword evidence="1" id="KW-1133">Transmembrane helix</keyword>
<feature type="transmembrane region" description="Helical" evidence="1">
    <location>
        <begin position="20"/>
        <end position="44"/>
    </location>
</feature>
<comment type="caution">
    <text evidence="2">The sequence shown here is derived from an EMBL/GenBank/DDBJ whole genome shotgun (WGS) entry which is preliminary data.</text>
</comment>
<dbReference type="Proteomes" id="UP000581087">
    <property type="component" value="Unassembled WGS sequence"/>
</dbReference>
<evidence type="ECO:0000256" key="1">
    <source>
        <dbReference type="SAM" id="Phobius"/>
    </source>
</evidence>
<evidence type="ECO:0000313" key="2">
    <source>
        <dbReference type="EMBL" id="NYD66119.1"/>
    </source>
</evidence>